<keyword evidence="1" id="KW-0472">Membrane</keyword>
<evidence type="ECO:0000256" key="1">
    <source>
        <dbReference type="SAM" id="Phobius"/>
    </source>
</evidence>
<dbReference type="AlphaFoldDB" id="A0A9X1F5W8"/>
<organism evidence="2 3">
    <name type="scientific">Erythrobacter crassostreae</name>
    <dbReference type="NCBI Taxonomy" id="2828328"/>
    <lineage>
        <taxon>Bacteria</taxon>
        <taxon>Pseudomonadati</taxon>
        <taxon>Pseudomonadota</taxon>
        <taxon>Alphaproteobacteria</taxon>
        <taxon>Sphingomonadales</taxon>
        <taxon>Erythrobacteraceae</taxon>
        <taxon>Erythrobacter/Porphyrobacter group</taxon>
        <taxon>Erythrobacter</taxon>
    </lineage>
</organism>
<feature type="transmembrane region" description="Helical" evidence="1">
    <location>
        <begin position="179"/>
        <end position="200"/>
    </location>
</feature>
<protein>
    <submittedName>
        <fullName evidence="2">Uncharacterized protein</fullName>
    </submittedName>
</protein>
<dbReference type="RefSeq" id="WP_218404630.1">
    <property type="nucleotide sequence ID" value="NZ_JAGSPC010000001.1"/>
</dbReference>
<keyword evidence="1" id="KW-0812">Transmembrane</keyword>
<proteinExistence type="predicted"/>
<sequence>MASNVYIQDSEGAAVPSGEFEYWHWRVFVVLALWAAGVAAATLAGVFETLPMQAVAPLAALGIIAPVVLYKTVPSLGAFLRSRSLDYFTTFHLWRIGAAGLFFWYGSQNLLPETFVRHAAWGDLLAGLLVLPLLFSASKGLRKYVLFHTVGFLDFILAVGTGLYFTIIGDPAMSSIATLPLILIPLFGVSVSGASHIIAFDIMRGRSQGDAAYEQAA</sequence>
<feature type="transmembrane region" description="Helical" evidence="1">
    <location>
        <begin position="144"/>
        <end position="167"/>
    </location>
</feature>
<name>A0A9X1F5W8_9SPHN</name>
<dbReference type="EMBL" id="JAGSPC010000001">
    <property type="protein sequence ID" value="MBV7259400.1"/>
    <property type="molecule type" value="Genomic_DNA"/>
</dbReference>
<feature type="transmembrane region" description="Helical" evidence="1">
    <location>
        <begin position="85"/>
        <end position="106"/>
    </location>
</feature>
<feature type="transmembrane region" description="Helical" evidence="1">
    <location>
        <begin position="27"/>
        <end position="47"/>
    </location>
</feature>
<evidence type="ECO:0000313" key="3">
    <source>
        <dbReference type="Proteomes" id="UP001138681"/>
    </source>
</evidence>
<feature type="transmembrane region" description="Helical" evidence="1">
    <location>
        <begin position="118"/>
        <end position="137"/>
    </location>
</feature>
<evidence type="ECO:0000313" key="2">
    <source>
        <dbReference type="EMBL" id="MBV7259400.1"/>
    </source>
</evidence>
<keyword evidence="1" id="KW-1133">Transmembrane helix</keyword>
<keyword evidence="3" id="KW-1185">Reference proteome</keyword>
<comment type="caution">
    <text evidence="2">The sequence shown here is derived from an EMBL/GenBank/DDBJ whole genome shotgun (WGS) entry which is preliminary data.</text>
</comment>
<reference evidence="2" key="1">
    <citation type="submission" date="2021-04" db="EMBL/GenBank/DDBJ databases">
        <authorList>
            <person name="Pira H."/>
            <person name="Risdian C."/>
            <person name="Wink J."/>
        </authorList>
    </citation>
    <scope>NUCLEOTIDE SEQUENCE</scope>
    <source>
        <strain evidence="2">WH158</strain>
    </source>
</reference>
<accession>A0A9X1F5W8</accession>
<dbReference type="Proteomes" id="UP001138681">
    <property type="component" value="Unassembled WGS sequence"/>
</dbReference>
<gene>
    <name evidence="2" type="ORF">KCG46_07430</name>
</gene>
<feature type="transmembrane region" description="Helical" evidence="1">
    <location>
        <begin position="53"/>
        <end position="73"/>
    </location>
</feature>